<comment type="caution">
    <text evidence="1">The sequence shown here is derived from an EMBL/GenBank/DDBJ whole genome shotgun (WGS) entry which is preliminary data.</text>
</comment>
<reference evidence="1 2" key="1">
    <citation type="journal article" date="2015" name="Stand. Genomic Sci.">
        <title>Genomic Encyclopedia of Bacterial and Archaeal Type Strains, Phase III: the genomes of soil and plant-associated and newly described type strains.</title>
        <authorList>
            <person name="Whitman W.B."/>
            <person name="Woyke T."/>
            <person name="Klenk H.P."/>
            <person name="Zhou Y."/>
            <person name="Lilburn T.G."/>
            <person name="Beck B.J."/>
            <person name="De Vos P."/>
            <person name="Vandamme P."/>
            <person name="Eisen J.A."/>
            <person name="Garrity G."/>
            <person name="Hugenholtz P."/>
            <person name="Kyrpides N.C."/>
        </authorList>
    </citation>
    <scope>NUCLEOTIDE SEQUENCE [LARGE SCALE GENOMIC DNA]</scope>
    <source>
        <strain evidence="1 2">CGMCC 1.7748</strain>
    </source>
</reference>
<evidence type="ECO:0000313" key="1">
    <source>
        <dbReference type="EMBL" id="TWH89402.1"/>
    </source>
</evidence>
<organism evidence="1 2">
    <name type="scientific">Sphingobium wenxiniae (strain DSM 21828 / CGMCC 1.7748 / JZ-1)</name>
    <dbReference type="NCBI Taxonomy" id="595605"/>
    <lineage>
        <taxon>Bacteria</taxon>
        <taxon>Pseudomonadati</taxon>
        <taxon>Pseudomonadota</taxon>
        <taxon>Alphaproteobacteria</taxon>
        <taxon>Sphingomonadales</taxon>
        <taxon>Sphingomonadaceae</taxon>
        <taxon>Sphingobium</taxon>
    </lineage>
</organism>
<proteinExistence type="predicted"/>
<evidence type="ECO:0000313" key="2">
    <source>
        <dbReference type="Proteomes" id="UP000316624"/>
    </source>
</evidence>
<protein>
    <submittedName>
        <fullName evidence="1">Uncharacterized protein</fullName>
    </submittedName>
</protein>
<gene>
    <name evidence="1" type="ORF">IQ35_03882</name>
</gene>
<dbReference type="RefSeq" id="WP_242003413.1">
    <property type="nucleotide sequence ID" value="NZ_JACIIY010000047.1"/>
</dbReference>
<keyword evidence="2" id="KW-1185">Reference proteome</keyword>
<sequence length="170" mass="19363">MTDQAVRYFEPFDLDVTLRDAALDDQNRPTRRMLANAAIGMHVEDAYYSVRELREAVSWIHEGETGGKRKLASILSNPAGDDFQRCIYFCLAGRGVVEMIDDLMWLEELLEARGRVAGDIHRRKIRARPLVSPYVSEPERIKDDEMIRPANICLGLVDSIGRRSVAPFKQ</sequence>
<accession>A0A562K1V1</accession>
<name>A0A562K1V1_SPHWJ</name>
<dbReference type="AlphaFoldDB" id="A0A562K1V1"/>
<dbReference type="Proteomes" id="UP000316624">
    <property type="component" value="Unassembled WGS sequence"/>
</dbReference>
<dbReference type="EMBL" id="VLKK01000034">
    <property type="protein sequence ID" value="TWH89402.1"/>
    <property type="molecule type" value="Genomic_DNA"/>
</dbReference>